<feature type="transmembrane region" description="Helical" evidence="2">
    <location>
        <begin position="294"/>
        <end position="317"/>
    </location>
</feature>
<reference evidence="3 5" key="1">
    <citation type="submission" date="2015-01" db="EMBL/GenBank/DDBJ databases">
        <title>Genome sequences of high lactate-tolerant strain Salinicoccus roseus W12 with industrial interest.</title>
        <authorList>
            <person name="Wang H."/>
            <person name="Yu B."/>
        </authorList>
    </citation>
    <scope>NUCLEOTIDE SEQUENCE [LARGE SCALE GENOMIC DNA]</scope>
    <source>
        <strain evidence="3 5">W12</strain>
    </source>
</reference>
<keyword evidence="2" id="KW-0472">Membrane</keyword>
<accession>A0A0C2HA27</accession>
<evidence type="ECO:0000313" key="5">
    <source>
        <dbReference type="Proteomes" id="UP000031546"/>
    </source>
</evidence>
<feature type="transmembrane region" description="Helical" evidence="2">
    <location>
        <begin position="223"/>
        <end position="241"/>
    </location>
</feature>
<dbReference type="OrthoDB" id="8477132at2"/>
<evidence type="ECO:0000313" key="6">
    <source>
        <dbReference type="Proteomes" id="UP000527860"/>
    </source>
</evidence>
<dbReference type="AlphaFoldDB" id="A0A0C2HA27"/>
<gene>
    <name evidence="4" type="ORF">F7P68_0009490</name>
    <name evidence="3" type="ORF">SN16_08115</name>
</gene>
<feature type="compositionally biased region" description="Basic and acidic residues" evidence="1">
    <location>
        <begin position="380"/>
        <end position="401"/>
    </location>
</feature>
<organism evidence="3 5">
    <name type="scientific">Salinicoccus roseus</name>
    <dbReference type="NCBI Taxonomy" id="45670"/>
    <lineage>
        <taxon>Bacteria</taxon>
        <taxon>Bacillati</taxon>
        <taxon>Bacillota</taxon>
        <taxon>Bacilli</taxon>
        <taxon>Bacillales</taxon>
        <taxon>Staphylococcaceae</taxon>
        <taxon>Salinicoccus</taxon>
    </lineage>
</organism>
<protein>
    <recommendedName>
        <fullName evidence="7">5,10-methylene-tetrahydrofolate dehydrogenase</fullName>
    </recommendedName>
</protein>
<feature type="transmembrane region" description="Helical" evidence="2">
    <location>
        <begin position="337"/>
        <end position="359"/>
    </location>
</feature>
<feature type="region of interest" description="Disordered" evidence="1">
    <location>
        <begin position="373"/>
        <end position="401"/>
    </location>
</feature>
<evidence type="ECO:0000256" key="1">
    <source>
        <dbReference type="SAM" id="MobiDB-lite"/>
    </source>
</evidence>
<sequence length="401" mass="46190">MERKSIALITAPGIAERLGADLVEELPDMLDYYITDDYEWDVRYYEDILTGGTNDSKEVIEAVCDKKEDEEWDFAIALTDLPLFKDERPVVAEALKDKSAALISLPGFGFTTMKKRVQESILQLMNEMYYGTSDEGRQASAAHMESQDKQKFDALRNKDSRKLIGSRIFERISPLIRETPQEEEEGVDVRYTVKSKPGGYLRIISGMVFANEPWKMFPAFGKIIVIAFTTGSYALVFSTVWQLSMNFSVPRALLLTVFSILALTMWIIMAHQLWEKKGEENRTFLRKIYNVTTFFTLLMTVIMYYIILFGMFSIWTILLMPMAQIEDYTSASPGIGIYFYTSWIGASISTIIGALGSAFEDEEVVLDSTYGYRQRQRHEKLKEEREQEKEEEKEEAKEYEE</sequence>
<dbReference type="Proteomes" id="UP000527860">
    <property type="component" value="Unassembled WGS sequence"/>
</dbReference>
<comment type="caution">
    <text evidence="3">The sequence shown here is derived from an EMBL/GenBank/DDBJ whole genome shotgun (WGS) entry which is preliminary data.</text>
</comment>
<dbReference type="EMBL" id="JXII01000006">
    <property type="protein sequence ID" value="KIH70660.1"/>
    <property type="molecule type" value="Genomic_DNA"/>
</dbReference>
<dbReference type="SUPFAM" id="SSF103473">
    <property type="entry name" value="MFS general substrate transporter"/>
    <property type="match status" value="1"/>
</dbReference>
<evidence type="ECO:0008006" key="7">
    <source>
        <dbReference type="Google" id="ProtNLM"/>
    </source>
</evidence>
<evidence type="ECO:0000256" key="2">
    <source>
        <dbReference type="SAM" id="Phobius"/>
    </source>
</evidence>
<dbReference type="InterPro" id="IPR036259">
    <property type="entry name" value="MFS_trans_sf"/>
</dbReference>
<keyword evidence="2" id="KW-0812">Transmembrane</keyword>
<dbReference type="EMBL" id="JABEVU030000001">
    <property type="protein sequence ID" value="MDB0580765.1"/>
    <property type="molecule type" value="Genomic_DNA"/>
</dbReference>
<dbReference type="STRING" id="45670.SN16_08115"/>
<keyword evidence="2" id="KW-1133">Transmembrane helix</keyword>
<proteinExistence type="predicted"/>
<evidence type="ECO:0000313" key="3">
    <source>
        <dbReference type="EMBL" id="KIH70660.1"/>
    </source>
</evidence>
<reference evidence="4" key="2">
    <citation type="submission" date="2020-04" db="EMBL/GenBank/DDBJ databases">
        <authorList>
            <person name="Tanveer F."/>
            <person name="Xie Y."/>
            <person name="Shinwari Z.K."/>
        </authorList>
    </citation>
    <scope>NUCLEOTIDE SEQUENCE</scope>
    <source>
        <strain evidence="4">MOSEL-ME25</strain>
    </source>
</reference>
<reference evidence="4" key="3">
    <citation type="submission" date="2022-12" db="EMBL/GenBank/DDBJ databases">
        <title>Genome analysis and biological profiling of marine Salinicoccus roseus MOSEL-ME25.</title>
        <authorList>
            <person name="Mirza F.T."/>
            <person name="Xie Y."/>
            <person name="Shinwari Z.K."/>
        </authorList>
    </citation>
    <scope>NUCLEOTIDE SEQUENCE</scope>
    <source>
        <strain evidence="4">MOSEL-ME25</strain>
    </source>
</reference>
<keyword evidence="6" id="KW-1185">Reference proteome</keyword>
<name>A0A0C2HA27_9STAP</name>
<evidence type="ECO:0000313" key="4">
    <source>
        <dbReference type="EMBL" id="MDB0580765.1"/>
    </source>
</evidence>
<feature type="transmembrane region" description="Helical" evidence="2">
    <location>
        <begin position="253"/>
        <end position="274"/>
    </location>
</feature>
<dbReference type="GeneID" id="77845517"/>
<dbReference type="RefSeq" id="WP_040106118.1">
    <property type="nucleotide sequence ID" value="NZ_JABEVU030000001.1"/>
</dbReference>
<dbReference type="Proteomes" id="UP000031546">
    <property type="component" value="Unassembled WGS sequence"/>
</dbReference>